<organism evidence="2 3">
    <name type="scientific">Acinetobacter calcoaceticus</name>
    <dbReference type="NCBI Taxonomy" id="471"/>
    <lineage>
        <taxon>Bacteria</taxon>
        <taxon>Pseudomonadati</taxon>
        <taxon>Pseudomonadota</taxon>
        <taxon>Gammaproteobacteria</taxon>
        <taxon>Moraxellales</taxon>
        <taxon>Moraxellaceae</taxon>
        <taxon>Acinetobacter</taxon>
        <taxon>Acinetobacter calcoaceticus/baumannii complex</taxon>
    </lineage>
</organism>
<comment type="caution">
    <text evidence="2">The sequence shown here is derived from an EMBL/GenBank/DDBJ whole genome shotgun (WGS) entry which is preliminary data.</text>
</comment>
<sequence>MKKMLLLIGCLLGFSTAQAGLVELDNAALQAIEGQAGADLSLKLALNQKRDGTFDKTICSNPGYCHIALSLNNRFVKWQAGDTNDTWTQPDSVSGRKLWLVFKGMQGMINVQRLGLDGVDLKYKSKDGPEILKPSIQLSFSAASPIQIRNFGFEALSIEQDSFESTAAESNFEGDYGYLKAPKYSDSAQDYANFKSSNYDKGKETGFTGLMMNGNMALNGKVMIFSCDGSHPRC</sequence>
<feature type="signal peptide" evidence="1">
    <location>
        <begin position="1"/>
        <end position="19"/>
    </location>
</feature>
<dbReference type="OrthoDB" id="6695901at2"/>
<proteinExistence type="predicted"/>
<keyword evidence="1" id="KW-0732">Signal</keyword>
<protein>
    <submittedName>
        <fullName evidence="2">Uncharacterized protein</fullName>
    </submittedName>
</protein>
<accession>A0A4V2R0S9</accession>
<gene>
    <name evidence="2" type="ORF">EC844_11474</name>
</gene>
<reference evidence="2 3" key="1">
    <citation type="submission" date="2019-03" db="EMBL/GenBank/DDBJ databases">
        <title>Genomic analyses of the natural microbiome of Caenorhabditis elegans.</title>
        <authorList>
            <person name="Samuel B."/>
        </authorList>
    </citation>
    <scope>NUCLEOTIDE SEQUENCE [LARGE SCALE GENOMIC DNA]</scope>
    <source>
        <strain evidence="2 3">JUb89</strain>
    </source>
</reference>
<dbReference type="Proteomes" id="UP000294963">
    <property type="component" value="Unassembled WGS sequence"/>
</dbReference>
<name>A0A4V2R0S9_ACICA</name>
<evidence type="ECO:0000313" key="3">
    <source>
        <dbReference type="Proteomes" id="UP000294963"/>
    </source>
</evidence>
<evidence type="ECO:0000313" key="2">
    <source>
        <dbReference type="EMBL" id="TCM65828.1"/>
    </source>
</evidence>
<feature type="chain" id="PRO_5021021343" evidence="1">
    <location>
        <begin position="20"/>
        <end position="234"/>
    </location>
</feature>
<dbReference type="EMBL" id="SLVJ01000014">
    <property type="protein sequence ID" value="TCM65828.1"/>
    <property type="molecule type" value="Genomic_DNA"/>
</dbReference>
<dbReference type="AlphaFoldDB" id="A0A4V2R0S9"/>
<keyword evidence="3" id="KW-1185">Reference proteome</keyword>
<evidence type="ECO:0000256" key="1">
    <source>
        <dbReference type="SAM" id="SignalP"/>
    </source>
</evidence>